<proteinExistence type="predicted"/>
<dbReference type="AlphaFoldDB" id="A0AAU6P343"/>
<dbReference type="RefSeq" id="WP_338732591.1">
    <property type="nucleotide sequence ID" value="NZ_CP136924.1"/>
</dbReference>
<dbReference type="PANTHER" id="PTHR46594">
    <property type="entry name" value="P-TYPE CATION-TRANSPORTING ATPASE"/>
    <property type="match status" value="1"/>
</dbReference>
<dbReference type="SUPFAM" id="SSF55008">
    <property type="entry name" value="HMA, heavy metal-associated domain"/>
    <property type="match status" value="1"/>
</dbReference>
<dbReference type="InterPro" id="IPR036163">
    <property type="entry name" value="HMA_dom_sf"/>
</dbReference>
<dbReference type="CDD" id="cd00371">
    <property type="entry name" value="HMA"/>
    <property type="match status" value="1"/>
</dbReference>
<sequence>MKHLKYFFAVVTISLLTIACKENNTTPEVKTVEVETSKTKKLNPNATYAKAEFNIDGMTCAVGCAKTIEKKLANMDGVKSATVDFDKELAMVEYDVATVNTTSLEETVKKAGDMYSVKNMKTLDGSGEASTKKGCKADCKMACCANKEEAKKETACAKDCKKPCCADKKQA</sequence>
<evidence type="ECO:0000313" key="5">
    <source>
        <dbReference type="Proteomes" id="UP001368318"/>
    </source>
</evidence>
<dbReference type="Proteomes" id="UP001368318">
    <property type="component" value="Chromosome"/>
</dbReference>
<dbReference type="PROSITE" id="PS50846">
    <property type="entry name" value="HMA_2"/>
    <property type="match status" value="1"/>
</dbReference>
<dbReference type="InterPro" id="IPR006121">
    <property type="entry name" value="HMA_dom"/>
</dbReference>
<evidence type="ECO:0000313" key="4">
    <source>
        <dbReference type="EMBL" id="WXA13376.1"/>
    </source>
</evidence>
<dbReference type="PANTHER" id="PTHR46594:SF4">
    <property type="entry name" value="P-TYPE CATION-TRANSPORTING ATPASE"/>
    <property type="match status" value="1"/>
</dbReference>
<dbReference type="KEGG" id="mcaa:R3L15_00535"/>
<dbReference type="Pfam" id="PF00403">
    <property type="entry name" value="HMA"/>
    <property type="match status" value="1"/>
</dbReference>
<dbReference type="EMBL" id="CP136925">
    <property type="protein sequence ID" value="WXA13376.1"/>
    <property type="molecule type" value="Genomic_DNA"/>
</dbReference>
<gene>
    <name evidence="4" type="ORF">R3L15_00535</name>
    <name evidence="3" type="ORF">R3L16_06860</name>
</gene>
<dbReference type="FunFam" id="3.30.70.100:FF:000001">
    <property type="entry name" value="ATPase copper transporting beta"/>
    <property type="match status" value="1"/>
</dbReference>
<keyword evidence="1" id="KW-0479">Metal-binding</keyword>
<accession>A0AAU6P343</accession>
<dbReference type="Gene3D" id="3.30.70.100">
    <property type="match status" value="1"/>
</dbReference>
<keyword evidence="5" id="KW-1185">Reference proteome</keyword>
<reference evidence="3 5" key="1">
    <citation type="submission" date="2023-10" db="EMBL/GenBank/DDBJ databases">
        <title>Culture-based analysis of two novel bacteria associated with mangrove crab gills.</title>
        <authorList>
            <person name="Yang X."/>
            <person name="Garuglieri E."/>
            <person name="Van Goethem M.W."/>
            <person name="Fusi M."/>
            <person name="Marasco R."/>
            <person name="Daffonchio D.G."/>
        </authorList>
    </citation>
    <scope>NUCLEOTIDE SEQUENCE [LARGE SCALE GENOMIC DNA]</scope>
    <source>
        <strain evidence="4">UG2-1</strain>
        <strain evidence="3">UG2-2</strain>
        <strain evidence="5">UG2_2</strain>
    </source>
</reference>
<dbReference type="EMBL" id="CP136924">
    <property type="protein sequence ID" value="WXA04205.1"/>
    <property type="molecule type" value="Genomic_DNA"/>
</dbReference>
<evidence type="ECO:0000313" key="3">
    <source>
        <dbReference type="EMBL" id="WXA04205.1"/>
    </source>
</evidence>
<evidence type="ECO:0000256" key="1">
    <source>
        <dbReference type="ARBA" id="ARBA00022723"/>
    </source>
</evidence>
<dbReference type="GO" id="GO:0046872">
    <property type="term" value="F:metal ion binding"/>
    <property type="evidence" value="ECO:0007669"/>
    <property type="project" value="UniProtKB-KW"/>
</dbReference>
<protein>
    <submittedName>
        <fullName evidence="3">Heavy metal-associated domain-containing protein</fullName>
    </submittedName>
</protein>
<organism evidence="3 5">
    <name type="scientific">Mangrovimonas cancribranchiae</name>
    <dbReference type="NCBI Taxonomy" id="3080055"/>
    <lineage>
        <taxon>Bacteria</taxon>
        <taxon>Pseudomonadati</taxon>
        <taxon>Bacteroidota</taxon>
        <taxon>Flavobacteriia</taxon>
        <taxon>Flavobacteriales</taxon>
        <taxon>Flavobacteriaceae</taxon>
        <taxon>Mangrovimonas</taxon>
    </lineage>
</organism>
<evidence type="ECO:0000259" key="2">
    <source>
        <dbReference type="PROSITE" id="PS50846"/>
    </source>
</evidence>
<feature type="domain" description="HMA" evidence="2">
    <location>
        <begin position="49"/>
        <end position="116"/>
    </location>
</feature>
<name>A0AAU6P343_9FLAO</name>
<dbReference type="PROSITE" id="PS51257">
    <property type="entry name" value="PROKAR_LIPOPROTEIN"/>
    <property type="match status" value="1"/>
</dbReference>